<feature type="transmembrane region" description="Helical" evidence="1">
    <location>
        <begin position="315"/>
        <end position="334"/>
    </location>
</feature>
<dbReference type="GO" id="GO:0080120">
    <property type="term" value="P:CAAX-box protein maturation"/>
    <property type="evidence" value="ECO:0007669"/>
    <property type="project" value="UniProtKB-ARBA"/>
</dbReference>
<feature type="transmembrane region" description="Helical" evidence="1">
    <location>
        <begin position="218"/>
        <end position="238"/>
    </location>
</feature>
<feature type="transmembrane region" description="Helical" evidence="1">
    <location>
        <begin position="57"/>
        <end position="80"/>
    </location>
</feature>
<accession>A0A7Y0EQ45</accession>
<proteinExistence type="predicted"/>
<comment type="caution">
    <text evidence="3">The sequence shown here is derived from an EMBL/GenBank/DDBJ whole genome shotgun (WGS) entry which is preliminary data.</text>
</comment>
<evidence type="ECO:0000259" key="2">
    <source>
        <dbReference type="Pfam" id="PF02517"/>
    </source>
</evidence>
<gene>
    <name evidence="3" type="ORF">G1C95_1549</name>
</gene>
<feature type="transmembrane region" description="Helical" evidence="1">
    <location>
        <begin position="244"/>
        <end position="264"/>
    </location>
</feature>
<feature type="transmembrane region" description="Helical" evidence="1">
    <location>
        <begin position="112"/>
        <end position="132"/>
    </location>
</feature>
<evidence type="ECO:0000313" key="4">
    <source>
        <dbReference type="Proteomes" id="UP000532194"/>
    </source>
</evidence>
<feature type="domain" description="CAAX prenyl protease 2/Lysostaphin resistance protein A-like" evidence="2">
    <location>
        <begin position="188"/>
        <end position="280"/>
    </location>
</feature>
<feature type="transmembrane region" description="Helical" evidence="1">
    <location>
        <begin position="276"/>
        <end position="295"/>
    </location>
</feature>
<reference evidence="3 4" key="1">
    <citation type="submission" date="2020-02" db="EMBL/GenBank/DDBJ databases">
        <title>Characterization of phylogenetic diversity of novel bifidobacterial species isolated in Czech ZOOs.</title>
        <authorList>
            <person name="Lugli G.A."/>
            <person name="Vera N.B."/>
            <person name="Ventura M."/>
        </authorList>
    </citation>
    <scope>NUCLEOTIDE SEQUENCE [LARGE SCALE GENOMIC DNA]</scope>
    <source>
        <strain evidence="3 4">DSM 109957</strain>
    </source>
</reference>
<keyword evidence="1" id="KW-1133">Transmembrane helix</keyword>
<name>A0A7Y0EQ45_9BIFI</name>
<evidence type="ECO:0000313" key="3">
    <source>
        <dbReference type="EMBL" id="NMM94362.1"/>
    </source>
</evidence>
<sequence>MSISEQSSNTIGMRLMTLLFGGRLPKPRAYDLLTDDHPYRLYWGNEPARCKAILRGVVFVAVCFGIMIVGSAIVMVPMMMSALTLSADSAAATATDTDALIDDMTMDMRSPAMIATSAMQLAGAIIAYIITVRVMEQRKSPVELQWRRLVPDLLCGMAFGFVAISASVLVIAMFGGYRIVGVNGGYDPWADLFLMGVVAGVSEEIMMRGVLFRLVEEWVGTWGALGISAFVFGIMHWGNADGTLWGSIAIAIEAGVLLAAVYVVTRSLWWCMGLHFMWNVTEGPIFGSIVSGNGNQQSWLIAQWGGPDWLTGGRFGLEASVIPVILLGAVSVLLMHYARRCGMIVAPLRARKRMLIAQAEEIRRRQMTD</sequence>
<dbReference type="Proteomes" id="UP000532194">
    <property type="component" value="Unassembled WGS sequence"/>
</dbReference>
<protein>
    <submittedName>
        <fullName evidence="3">Abortive infection protein</fullName>
    </submittedName>
</protein>
<dbReference type="PANTHER" id="PTHR39430">
    <property type="entry name" value="MEMBRANE-ASSOCIATED PROTEASE-RELATED"/>
    <property type="match status" value="1"/>
</dbReference>
<keyword evidence="4" id="KW-1185">Reference proteome</keyword>
<keyword evidence="1" id="KW-0812">Transmembrane</keyword>
<dbReference type="Pfam" id="PF02517">
    <property type="entry name" value="Rce1-like"/>
    <property type="match status" value="1"/>
</dbReference>
<dbReference type="GO" id="GO:0004175">
    <property type="term" value="F:endopeptidase activity"/>
    <property type="evidence" value="ECO:0007669"/>
    <property type="project" value="UniProtKB-ARBA"/>
</dbReference>
<organism evidence="3 4">
    <name type="scientific">Bifidobacterium oedipodis</name>
    <dbReference type="NCBI Taxonomy" id="2675322"/>
    <lineage>
        <taxon>Bacteria</taxon>
        <taxon>Bacillati</taxon>
        <taxon>Actinomycetota</taxon>
        <taxon>Actinomycetes</taxon>
        <taxon>Bifidobacteriales</taxon>
        <taxon>Bifidobacteriaceae</taxon>
        <taxon>Bifidobacterium</taxon>
    </lineage>
</organism>
<dbReference type="InterPro" id="IPR003675">
    <property type="entry name" value="Rce1/LyrA-like_dom"/>
</dbReference>
<keyword evidence="1" id="KW-0472">Membrane</keyword>
<dbReference type="AlphaFoldDB" id="A0A7Y0EQ45"/>
<dbReference type="PANTHER" id="PTHR39430:SF1">
    <property type="entry name" value="PROTEASE"/>
    <property type="match status" value="1"/>
</dbReference>
<dbReference type="EMBL" id="JAAIII010000004">
    <property type="protein sequence ID" value="NMM94362.1"/>
    <property type="molecule type" value="Genomic_DNA"/>
</dbReference>
<evidence type="ECO:0000256" key="1">
    <source>
        <dbReference type="SAM" id="Phobius"/>
    </source>
</evidence>
<feature type="transmembrane region" description="Helical" evidence="1">
    <location>
        <begin position="189"/>
        <end position="206"/>
    </location>
</feature>
<feature type="transmembrane region" description="Helical" evidence="1">
    <location>
        <begin position="153"/>
        <end position="177"/>
    </location>
</feature>